<reference evidence="9" key="1">
    <citation type="submission" date="2020-01" db="EMBL/GenBank/DDBJ databases">
        <title>Identification and distribution of gene clusters putatively required for synthesis of sphingolipid metabolism inhibitors in phylogenetically diverse species of the filamentous fungus Fusarium.</title>
        <authorList>
            <person name="Kim H.-S."/>
            <person name="Busman M."/>
            <person name="Brown D.W."/>
            <person name="Divon H."/>
            <person name="Uhlig S."/>
            <person name="Proctor R.H."/>
        </authorList>
    </citation>
    <scope>NUCLEOTIDE SEQUENCE</scope>
    <source>
        <strain evidence="9">NRRL 53441</strain>
    </source>
</reference>
<proteinExistence type="inferred from homology"/>
<dbReference type="PANTHER" id="PTHR33048">
    <property type="entry name" value="PTH11-LIKE INTEGRAL MEMBRANE PROTEIN (AFU_ORTHOLOGUE AFUA_5G11245)"/>
    <property type="match status" value="1"/>
</dbReference>
<evidence type="ECO:0000256" key="2">
    <source>
        <dbReference type="ARBA" id="ARBA00022692"/>
    </source>
</evidence>
<comment type="caution">
    <text evidence="9">The sequence shown here is derived from an EMBL/GenBank/DDBJ whole genome shotgun (WGS) entry which is preliminary data.</text>
</comment>
<keyword evidence="10" id="KW-1185">Reference proteome</keyword>
<comment type="subcellular location">
    <subcellularLocation>
        <location evidence="1">Membrane</location>
        <topology evidence="1">Multi-pass membrane protein</topology>
    </subcellularLocation>
</comment>
<gene>
    <name evidence="9" type="ORF">F53441_9509</name>
</gene>
<protein>
    <submittedName>
        <fullName evidence="9">Integral membrane protein</fullName>
    </submittedName>
</protein>
<keyword evidence="3 7" id="KW-1133">Transmembrane helix</keyword>
<comment type="similarity">
    <text evidence="5">Belongs to the SAT4 family.</text>
</comment>
<dbReference type="InterPro" id="IPR049326">
    <property type="entry name" value="Rhodopsin_dom_fungi"/>
</dbReference>
<feature type="region of interest" description="Disordered" evidence="6">
    <location>
        <begin position="334"/>
        <end position="382"/>
    </location>
</feature>
<feature type="compositionally biased region" description="Low complexity" evidence="6">
    <location>
        <begin position="369"/>
        <end position="382"/>
    </location>
</feature>
<feature type="transmembrane region" description="Helical" evidence="7">
    <location>
        <begin position="146"/>
        <end position="166"/>
    </location>
</feature>
<keyword evidence="2 7" id="KW-0812">Transmembrane</keyword>
<feature type="transmembrane region" description="Helical" evidence="7">
    <location>
        <begin position="193"/>
        <end position="215"/>
    </location>
</feature>
<dbReference type="GO" id="GO:0016020">
    <property type="term" value="C:membrane"/>
    <property type="evidence" value="ECO:0007669"/>
    <property type="project" value="UniProtKB-SubCell"/>
</dbReference>
<keyword evidence="4 7" id="KW-0472">Membrane</keyword>
<feature type="transmembrane region" description="Helical" evidence="7">
    <location>
        <begin position="70"/>
        <end position="91"/>
    </location>
</feature>
<feature type="transmembrane region" description="Helical" evidence="7">
    <location>
        <begin position="227"/>
        <end position="247"/>
    </location>
</feature>
<evidence type="ECO:0000313" key="10">
    <source>
        <dbReference type="Proteomes" id="UP000605986"/>
    </source>
</evidence>
<dbReference type="InterPro" id="IPR052337">
    <property type="entry name" value="SAT4-like"/>
</dbReference>
<dbReference type="OrthoDB" id="3897607at2759"/>
<organism evidence="9 10">
    <name type="scientific">Fusarium austroafricanum</name>
    <dbReference type="NCBI Taxonomy" id="2364996"/>
    <lineage>
        <taxon>Eukaryota</taxon>
        <taxon>Fungi</taxon>
        <taxon>Dikarya</taxon>
        <taxon>Ascomycota</taxon>
        <taxon>Pezizomycotina</taxon>
        <taxon>Sordariomycetes</taxon>
        <taxon>Hypocreomycetidae</taxon>
        <taxon>Hypocreales</taxon>
        <taxon>Nectriaceae</taxon>
        <taxon>Fusarium</taxon>
        <taxon>Fusarium concolor species complex</taxon>
    </lineage>
</organism>
<evidence type="ECO:0000256" key="3">
    <source>
        <dbReference type="ARBA" id="ARBA00022989"/>
    </source>
</evidence>
<feature type="transmembrane region" description="Helical" evidence="7">
    <location>
        <begin position="31"/>
        <end position="50"/>
    </location>
</feature>
<feature type="transmembrane region" description="Helical" evidence="7">
    <location>
        <begin position="267"/>
        <end position="287"/>
    </location>
</feature>
<evidence type="ECO:0000256" key="6">
    <source>
        <dbReference type="SAM" id="MobiDB-lite"/>
    </source>
</evidence>
<feature type="domain" description="Rhodopsin" evidence="8">
    <location>
        <begin position="59"/>
        <end position="295"/>
    </location>
</feature>
<evidence type="ECO:0000259" key="8">
    <source>
        <dbReference type="Pfam" id="PF20684"/>
    </source>
</evidence>
<feature type="transmembrane region" description="Helical" evidence="7">
    <location>
        <begin position="111"/>
        <end position="134"/>
    </location>
</feature>
<dbReference type="Proteomes" id="UP000605986">
    <property type="component" value="Unassembled WGS sequence"/>
</dbReference>
<dbReference type="PANTHER" id="PTHR33048:SF15">
    <property type="entry name" value="INTEGRAL MEMBRANE PROTEIN"/>
    <property type="match status" value="1"/>
</dbReference>
<dbReference type="AlphaFoldDB" id="A0A8H4KCM6"/>
<evidence type="ECO:0000256" key="1">
    <source>
        <dbReference type="ARBA" id="ARBA00004141"/>
    </source>
</evidence>
<evidence type="ECO:0000256" key="7">
    <source>
        <dbReference type="SAM" id="Phobius"/>
    </source>
</evidence>
<evidence type="ECO:0000256" key="5">
    <source>
        <dbReference type="ARBA" id="ARBA00038359"/>
    </source>
</evidence>
<dbReference type="EMBL" id="JAADJG010000432">
    <property type="protein sequence ID" value="KAF4446878.1"/>
    <property type="molecule type" value="Genomic_DNA"/>
</dbReference>
<evidence type="ECO:0000313" key="9">
    <source>
        <dbReference type="EMBL" id="KAF4446878.1"/>
    </source>
</evidence>
<name>A0A8H4KCM6_9HYPO</name>
<evidence type="ECO:0000256" key="4">
    <source>
        <dbReference type="ARBA" id="ARBA00023136"/>
    </source>
</evidence>
<accession>A0A8H4KCM6</accession>
<dbReference type="Pfam" id="PF20684">
    <property type="entry name" value="Fung_rhodopsin"/>
    <property type="match status" value="1"/>
</dbReference>
<sequence>MAGFLTGEQIQSIADGLPPITPKNLGPAVEGLAIAFGAVSVIAVCLRIYIRAGLSGVSPRVLGIEDYLAILAALLLIPAVVFSVLGVRYGSGCRDENLPNPFYLIRVVEYQAYWVPFYFIASTIIKCAIGFTCTRLDGRKRVIIPIYINMAVIVIVTILGLSYIFANCKPFAATWNPLLGKCQTKITAQTVSYIASIIQMATDWVSAIIPFFIVWELQMSLRRKVSIILILSLGILASVAVCVRLPATQRLSRQNFEDSTSGIAYSLGIVTMTSNLEVCLGIIASSLPPLRKFFKFYYGSSQERSHPYTRDNGDGIASSGQGIRLGSITRKKAALDTTARSGTQDGETDDDSSSRRGIIRRTDLTIEFSSAPTHSSATHSPV</sequence>